<dbReference type="Gene3D" id="3.40.50.2300">
    <property type="match status" value="1"/>
</dbReference>
<name>A0A934PW51_9SPHI</name>
<dbReference type="InterPro" id="IPR011006">
    <property type="entry name" value="CheY-like_superfamily"/>
</dbReference>
<dbReference type="GO" id="GO:0000160">
    <property type="term" value="P:phosphorelay signal transduction system"/>
    <property type="evidence" value="ECO:0007669"/>
    <property type="project" value="InterPro"/>
</dbReference>
<dbReference type="PANTHER" id="PTHR44520">
    <property type="entry name" value="RESPONSE REGULATOR RCP1-RELATED"/>
    <property type="match status" value="1"/>
</dbReference>
<protein>
    <submittedName>
        <fullName evidence="3">Response regulator</fullName>
    </submittedName>
</protein>
<dbReference type="CDD" id="cd00156">
    <property type="entry name" value="REC"/>
    <property type="match status" value="1"/>
</dbReference>
<organism evidence="3 4">
    <name type="scientific">Mucilaginibacter segetis</name>
    <dbReference type="NCBI Taxonomy" id="2793071"/>
    <lineage>
        <taxon>Bacteria</taxon>
        <taxon>Pseudomonadati</taxon>
        <taxon>Bacteroidota</taxon>
        <taxon>Sphingobacteriia</taxon>
        <taxon>Sphingobacteriales</taxon>
        <taxon>Sphingobacteriaceae</taxon>
        <taxon>Mucilaginibacter</taxon>
    </lineage>
</organism>
<dbReference type="InterPro" id="IPR001789">
    <property type="entry name" value="Sig_transdc_resp-reg_receiver"/>
</dbReference>
<accession>A0A934PW51</accession>
<feature type="modified residue" description="4-aspartylphosphate" evidence="1">
    <location>
        <position position="65"/>
    </location>
</feature>
<sequence>MSVAKVPVIVCVIDDDHIFTYGLKKLLEIKGFYTKTIDFGNGKDAIDYLTNPDYVNNLPDIILCDINMPVMDGWEFIQNFEEIKSQTGKKIALYVISSSADAVDIERAKNNPHITDYLLKPLDENYLTEIFKLLQHTKQAQSA</sequence>
<dbReference type="SMART" id="SM00448">
    <property type="entry name" value="REC"/>
    <property type="match status" value="1"/>
</dbReference>
<reference evidence="3" key="1">
    <citation type="submission" date="2020-12" db="EMBL/GenBank/DDBJ databases">
        <title>Bacterial novel species Mucilaginibacter sp. SD-g isolated from soil.</title>
        <authorList>
            <person name="Jung H.-Y."/>
        </authorList>
    </citation>
    <scope>NUCLEOTIDE SEQUENCE</scope>
    <source>
        <strain evidence="3">SD-g</strain>
    </source>
</reference>
<dbReference type="EMBL" id="JAEHFW010000003">
    <property type="protein sequence ID" value="MBK0380627.1"/>
    <property type="molecule type" value="Genomic_DNA"/>
</dbReference>
<dbReference type="PANTHER" id="PTHR44520:SF2">
    <property type="entry name" value="RESPONSE REGULATOR RCP1"/>
    <property type="match status" value="1"/>
</dbReference>
<dbReference type="SUPFAM" id="SSF52172">
    <property type="entry name" value="CheY-like"/>
    <property type="match status" value="1"/>
</dbReference>
<gene>
    <name evidence="3" type="ORF">I5M19_14985</name>
</gene>
<dbReference type="AlphaFoldDB" id="A0A934PW51"/>
<keyword evidence="1" id="KW-0597">Phosphoprotein</keyword>
<evidence type="ECO:0000313" key="4">
    <source>
        <dbReference type="Proteomes" id="UP000613193"/>
    </source>
</evidence>
<dbReference type="RefSeq" id="WP_200067170.1">
    <property type="nucleotide sequence ID" value="NZ_JAEHFW010000003.1"/>
</dbReference>
<feature type="domain" description="Response regulatory" evidence="2">
    <location>
        <begin position="9"/>
        <end position="135"/>
    </location>
</feature>
<dbReference type="Pfam" id="PF00072">
    <property type="entry name" value="Response_reg"/>
    <property type="match status" value="1"/>
</dbReference>
<dbReference type="PROSITE" id="PS50110">
    <property type="entry name" value="RESPONSE_REGULATORY"/>
    <property type="match status" value="1"/>
</dbReference>
<comment type="caution">
    <text evidence="3">The sequence shown here is derived from an EMBL/GenBank/DDBJ whole genome shotgun (WGS) entry which is preliminary data.</text>
</comment>
<evidence type="ECO:0000256" key="1">
    <source>
        <dbReference type="PROSITE-ProRule" id="PRU00169"/>
    </source>
</evidence>
<evidence type="ECO:0000259" key="2">
    <source>
        <dbReference type="PROSITE" id="PS50110"/>
    </source>
</evidence>
<evidence type="ECO:0000313" key="3">
    <source>
        <dbReference type="EMBL" id="MBK0380627.1"/>
    </source>
</evidence>
<dbReference type="Proteomes" id="UP000613193">
    <property type="component" value="Unassembled WGS sequence"/>
</dbReference>
<proteinExistence type="predicted"/>
<keyword evidence="4" id="KW-1185">Reference proteome</keyword>
<dbReference type="InterPro" id="IPR052893">
    <property type="entry name" value="TCS_response_regulator"/>
</dbReference>